<evidence type="ECO:0000256" key="1">
    <source>
        <dbReference type="ARBA" id="ARBA00006484"/>
    </source>
</evidence>
<keyword evidence="6" id="KW-1185">Reference proteome</keyword>
<dbReference type="RefSeq" id="WP_092341128.1">
    <property type="nucleotide sequence ID" value="NZ_FNIB01000008.1"/>
</dbReference>
<organism evidence="3 5">
    <name type="scientific">Cryobacterium flavum</name>
    <dbReference type="NCBI Taxonomy" id="1424659"/>
    <lineage>
        <taxon>Bacteria</taxon>
        <taxon>Bacillati</taxon>
        <taxon>Actinomycetota</taxon>
        <taxon>Actinomycetes</taxon>
        <taxon>Micrococcales</taxon>
        <taxon>Microbacteriaceae</taxon>
        <taxon>Cryobacterium</taxon>
    </lineage>
</organism>
<dbReference type="Gene3D" id="3.40.50.720">
    <property type="entry name" value="NAD(P)-binding Rossmann-like Domain"/>
    <property type="match status" value="1"/>
</dbReference>
<name>A0A4R8VHH1_9MICO</name>
<dbReference type="SUPFAM" id="SSF51735">
    <property type="entry name" value="NAD(P)-binding Rossmann-fold domains"/>
    <property type="match status" value="1"/>
</dbReference>
<evidence type="ECO:0000313" key="4">
    <source>
        <dbReference type="EMBL" id="TFB82138.1"/>
    </source>
</evidence>
<reference evidence="3 5" key="1">
    <citation type="submission" date="2016-10" db="EMBL/GenBank/DDBJ databases">
        <authorList>
            <person name="Varghese N."/>
            <person name="Submissions S."/>
        </authorList>
    </citation>
    <scope>NUCLEOTIDE SEQUENCE [LARGE SCALE GENOMIC DNA]</scope>
    <source>
        <strain evidence="3 5">CGMCC 1.11215</strain>
    </source>
</reference>
<sequence>MTQLLENKTALITGGGVGIGREIALQFADSGARIAVTYRTHAPDDDFVNRIEAATGSPLVAVGLEATDEGAVQAAFATINRDLGGLDILVNNVGGLVQRSSIGEMSFELWRTVMATNLDSTFLATHYAMPFIRDGGRIINVASLAGINGAHSGATAYAASKAAMFGFTRGLAKEVAPRNITVNALAPGFIEATPFHDTFTTAESKRVTLSTIPLQRAGIPADVAGPALWLASELSAFVTGTTVNINGGAYFA</sequence>
<accession>A0A4R8VHH1</accession>
<dbReference type="EMBL" id="FNIB01000008">
    <property type="protein sequence ID" value="SDN88866.1"/>
    <property type="molecule type" value="Genomic_DNA"/>
</dbReference>
<dbReference type="PROSITE" id="PS00061">
    <property type="entry name" value="ADH_SHORT"/>
    <property type="match status" value="1"/>
</dbReference>
<dbReference type="PANTHER" id="PTHR42760">
    <property type="entry name" value="SHORT-CHAIN DEHYDROGENASES/REDUCTASES FAMILY MEMBER"/>
    <property type="match status" value="1"/>
</dbReference>
<protein>
    <submittedName>
        <fullName evidence="3">3-oxoacyl-[acyl-carrier protein] reductase</fullName>
    </submittedName>
    <submittedName>
        <fullName evidence="4">SDR family oxidoreductase</fullName>
    </submittedName>
</protein>
<dbReference type="FunFam" id="3.40.50.720:FF:000084">
    <property type="entry name" value="Short-chain dehydrogenase reductase"/>
    <property type="match status" value="1"/>
</dbReference>
<evidence type="ECO:0000313" key="6">
    <source>
        <dbReference type="Proteomes" id="UP000298252"/>
    </source>
</evidence>
<dbReference type="InterPro" id="IPR020904">
    <property type="entry name" value="Sc_DH/Rdtase_CS"/>
</dbReference>
<dbReference type="AlphaFoldDB" id="A0A4R8VHH1"/>
<dbReference type="InterPro" id="IPR036291">
    <property type="entry name" value="NAD(P)-bd_dom_sf"/>
</dbReference>
<dbReference type="Proteomes" id="UP000199639">
    <property type="component" value="Unassembled WGS sequence"/>
</dbReference>
<evidence type="ECO:0000313" key="5">
    <source>
        <dbReference type="Proteomes" id="UP000199639"/>
    </source>
</evidence>
<dbReference type="PRINTS" id="PR00080">
    <property type="entry name" value="SDRFAMILY"/>
</dbReference>
<dbReference type="InterPro" id="IPR002347">
    <property type="entry name" value="SDR_fam"/>
</dbReference>
<evidence type="ECO:0000313" key="3">
    <source>
        <dbReference type="EMBL" id="SDN88866.1"/>
    </source>
</evidence>
<comment type="similarity">
    <text evidence="1">Belongs to the short-chain dehydrogenases/reductases (SDR) family.</text>
</comment>
<dbReference type="PRINTS" id="PR00081">
    <property type="entry name" value="GDHRDH"/>
</dbReference>
<gene>
    <name evidence="4" type="ORF">E3O21_00305</name>
    <name evidence="3" type="ORF">SAMN05216368_10825</name>
</gene>
<dbReference type="Pfam" id="PF13561">
    <property type="entry name" value="adh_short_C2"/>
    <property type="match status" value="1"/>
</dbReference>
<keyword evidence="2" id="KW-0560">Oxidoreductase</keyword>
<proteinExistence type="inferred from homology"/>
<dbReference type="Proteomes" id="UP000298252">
    <property type="component" value="Unassembled WGS sequence"/>
</dbReference>
<dbReference type="PANTHER" id="PTHR42760:SF40">
    <property type="entry name" value="3-OXOACYL-[ACYL-CARRIER-PROTEIN] REDUCTASE, CHLOROPLASTIC"/>
    <property type="match status" value="1"/>
</dbReference>
<evidence type="ECO:0000256" key="2">
    <source>
        <dbReference type="ARBA" id="ARBA00023002"/>
    </source>
</evidence>
<dbReference type="EMBL" id="SOFD01000002">
    <property type="protein sequence ID" value="TFB82138.1"/>
    <property type="molecule type" value="Genomic_DNA"/>
</dbReference>
<dbReference type="STRING" id="1424659.SAMN05216368_10825"/>
<reference evidence="4 6" key="2">
    <citation type="submission" date="2019-03" db="EMBL/GenBank/DDBJ databases">
        <title>Genomics of glacier-inhabiting Cryobacterium strains.</title>
        <authorList>
            <person name="Liu Q."/>
            <person name="Xin Y.-H."/>
        </authorList>
    </citation>
    <scope>NUCLEOTIDE SEQUENCE [LARGE SCALE GENOMIC DNA]</scope>
    <source>
        <strain evidence="4 6">Hh8</strain>
    </source>
</reference>
<dbReference type="GO" id="GO:0016616">
    <property type="term" value="F:oxidoreductase activity, acting on the CH-OH group of donors, NAD or NADP as acceptor"/>
    <property type="evidence" value="ECO:0007669"/>
    <property type="project" value="TreeGrafter"/>
</dbReference>
<dbReference type="GO" id="GO:0030497">
    <property type="term" value="P:fatty acid elongation"/>
    <property type="evidence" value="ECO:0007669"/>
    <property type="project" value="TreeGrafter"/>
</dbReference>